<evidence type="ECO:0000313" key="5">
    <source>
        <dbReference type="Proteomes" id="UP001054889"/>
    </source>
</evidence>
<dbReference type="InterPro" id="IPR002885">
    <property type="entry name" value="PPR_rpt"/>
</dbReference>
<keyword evidence="1" id="KW-0677">Repeat</keyword>
<organism evidence="4 5">
    <name type="scientific">Eleusine coracana subsp. coracana</name>
    <dbReference type="NCBI Taxonomy" id="191504"/>
    <lineage>
        <taxon>Eukaryota</taxon>
        <taxon>Viridiplantae</taxon>
        <taxon>Streptophyta</taxon>
        <taxon>Embryophyta</taxon>
        <taxon>Tracheophyta</taxon>
        <taxon>Spermatophyta</taxon>
        <taxon>Magnoliopsida</taxon>
        <taxon>Liliopsida</taxon>
        <taxon>Poales</taxon>
        <taxon>Poaceae</taxon>
        <taxon>PACMAD clade</taxon>
        <taxon>Chloridoideae</taxon>
        <taxon>Cynodonteae</taxon>
        <taxon>Eleusininae</taxon>
        <taxon>Eleusine</taxon>
    </lineage>
</organism>
<dbReference type="GO" id="GO:0009451">
    <property type="term" value="P:RNA modification"/>
    <property type="evidence" value="ECO:0007669"/>
    <property type="project" value="InterPro"/>
</dbReference>
<evidence type="ECO:0000256" key="1">
    <source>
        <dbReference type="ARBA" id="ARBA00022737"/>
    </source>
</evidence>
<dbReference type="NCBIfam" id="TIGR00756">
    <property type="entry name" value="PPR"/>
    <property type="match status" value="2"/>
</dbReference>
<evidence type="ECO:0000256" key="3">
    <source>
        <dbReference type="PROSITE-ProRule" id="PRU00708"/>
    </source>
</evidence>
<evidence type="ECO:0000256" key="2">
    <source>
        <dbReference type="ARBA" id="ARBA00022946"/>
    </source>
</evidence>
<dbReference type="PANTHER" id="PTHR47926:SF533">
    <property type="entry name" value="DYW DOMAIN-CONTAINING PROTEIN"/>
    <property type="match status" value="1"/>
</dbReference>
<reference evidence="4" key="1">
    <citation type="journal article" date="2018" name="DNA Res.">
        <title>Multiple hybrid de novo genome assembly of finger millet, an orphan allotetraploid crop.</title>
        <authorList>
            <person name="Hatakeyama M."/>
            <person name="Aluri S."/>
            <person name="Balachadran M.T."/>
            <person name="Sivarajan S.R."/>
            <person name="Patrignani A."/>
            <person name="Gruter S."/>
            <person name="Poveda L."/>
            <person name="Shimizu-Inatsugi R."/>
            <person name="Baeten J."/>
            <person name="Francoijs K.J."/>
            <person name="Nataraja K.N."/>
            <person name="Reddy Y.A.N."/>
            <person name="Phadnis S."/>
            <person name="Ravikumar R.L."/>
            <person name="Schlapbach R."/>
            <person name="Sreeman S.M."/>
            <person name="Shimizu K.K."/>
        </authorList>
    </citation>
    <scope>NUCLEOTIDE SEQUENCE</scope>
</reference>
<name>A0AAV5EBW6_ELECO</name>
<dbReference type="GO" id="GO:0003723">
    <property type="term" value="F:RNA binding"/>
    <property type="evidence" value="ECO:0007669"/>
    <property type="project" value="InterPro"/>
</dbReference>
<dbReference type="PANTHER" id="PTHR47926">
    <property type="entry name" value="PENTATRICOPEPTIDE REPEAT-CONTAINING PROTEIN"/>
    <property type="match status" value="1"/>
</dbReference>
<proteinExistence type="predicted"/>
<dbReference type="AlphaFoldDB" id="A0AAV5EBW6"/>
<dbReference type="InterPro" id="IPR046960">
    <property type="entry name" value="PPR_At4g14850-like_plant"/>
</dbReference>
<dbReference type="PROSITE" id="PS51375">
    <property type="entry name" value="PPR"/>
    <property type="match status" value="2"/>
</dbReference>
<feature type="repeat" description="PPR" evidence="3">
    <location>
        <begin position="81"/>
        <end position="111"/>
    </location>
</feature>
<dbReference type="FunFam" id="1.25.40.10:FF:000780">
    <property type="entry name" value="Pentatricopeptide repeat-containing protein isoform A"/>
    <property type="match status" value="1"/>
</dbReference>
<feature type="repeat" description="PPR" evidence="3">
    <location>
        <begin position="112"/>
        <end position="146"/>
    </location>
</feature>
<evidence type="ECO:0008006" key="6">
    <source>
        <dbReference type="Google" id="ProtNLM"/>
    </source>
</evidence>
<gene>
    <name evidence="4" type="primary">gb07344</name>
    <name evidence="4" type="ORF">PR202_gb07344</name>
</gene>
<dbReference type="InterPro" id="IPR011990">
    <property type="entry name" value="TPR-like_helical_dom_sf"/>
</dbReference>
<dbReference type="Gene3D" id="1.25.40.10">
    <property type="entry name" value="Tetratricopeptide repeat domain"/>
    <property type="match status" value="2"/>
</dbReference>
<dbReference type="Pfam" id="PF13041">
    <property type="entry name" value="PPR_2"/>
    <property type="match status" value="2"/>
</dbReference>
<protein>
    <recommendedName>
        <fullName evidence="6">Pentatricopeptide repeat-containing protein</fullName>
    </recommendedName>
</protein>
<accession>A0AAV5EBW6</accession>
<dbReference type="Proteomes" id="UP001054889">
    <property type="component" value="Unassembled WGS sequence"/>
</dbReference>
<evidence type="ECO:0000313" key="4">
    <source>
        <dbReference type="EMBL" id="GJN20021.1"/>
    </source>
</evidence>
<dbReference type="EMBL" id="BQKI01000074">
    <property type="protein sequence ID" value="GJN20021.1"/>
    <property type="molecule type" value="Genomic_DNA"/>
</dbReference>
<reference evidence="4" key="2">
    <citation type="submission" date="2021-12" db="EMBL/GenBank/DDBJ databases">
        <title>Resequencing data analysis of finger millet.</title>
        <authorList>
            <person name="Hatakeyama M."/>
            <person name="Aluri S."/>
            <person name="Balachadran M.T."/>
            <person name="Sivarajan S.R."/>
            <person name="Poveda L."/>
            <person name="Shimizu-Inatsugi R."/>
            <person name="Schlapbach R."/>
            <person name="Sreeman S.M."/>
            <person name="Shimizu K.K."/>
        </authorList>
    </citation>
    <scope>NUCLEOTIDE SEQUENCE</scope>
</reference>
<comment type="caution">
    <text evidence="4">The sequence shown here is derived from an EMBL/GenBank/DDBJ whole genome shotgun (WGS) entry which is preliminary data.</text>
</comment>
<sequence length="181" mass="19266">MSRPPPAPAGPLPNATFSHLFQLCANGGRAFLAAGRAAHARMLVSGFVPTAFVANCFLQMYARCAGAAHARMVFDVMPHRDTVSWNTMLTAYSHAGDIDAALALFDAMPDPDIVSWNTLVSSYCQRSMFRESVGLFLEMASRGVAPDRTTFAVLLKACGGLENLVLGVQIPCIDSKDGLGG</sequence>
<keyword evidence="5" id="KW-1185">Reference proteome</keyword>
<keyword evidence="2" id="KW-0809">Transit peptide</keyword>